<evidence type="ECO:0000313" key="2">
    <source>
        <dbReference type="EMBL" id="KAF6171522.1"/>
    </source>
</evidence>
<proteinExistence type="predicted"/>
<gene>
    <name evidence="2" type="ORF">GIB67_018046</name>
</gene>
<feature type="non-terminal residue" evidence="2">
    <location>
        <position position="1"/>
    </location>
</feature>
<protein>
    <submittedName>
        <fullName evidence="2">Uncharacterized protein</fullName>
    </submittedName>
</protein>
<name>A0A7J7NX07_9MAGN</name>
<reference evidence="2 3" key="1">
    <citation type="journal article" date="2020" name="IScience">
        <title>Genome Sequencing of the Endangered Kingdonia uniflora (Circaeasteraceae, Ranunculales) Reveals Potential Mechanisms of Evolutionary Specialization.</title>
        <authorList>
            <person name="Sun Y."/>
            <person name="Deng T."/>
            <person name="Zhang A."/>
            <person name="Moore M.J."/>
            <person name="Landis J.B."/>
            <person name="Lin N."/>
            <person name="Zhang H."/>
            <person name="Zhang X."/>
            <person name="Huang J."/>
            <person name="Zhang X."/>
            <person name="Sun H."/>
            <person name="Wang H."/>
        </authorList>
    </citation>
    <scope>NUCLEOTIDE SEQUENCE [LARGE SCALE GENOMIC DNA]</scope>
    <source>
        <strain evidence="2">TB1705</strain>
        <tissue evidence="2">Leaf</tissue>
    </source>
</reference>
<sequence>SWKESFIDIVAREGTELEAVLIELEITRFKRVASKDDKVRRSQVNRRMAAKMSDLMEEKMSTPELNAPLKLARLNEMLEGPVDMATISSTVVQNLAKRKAVKRGLLLVQLRQTVWTITLEENLTREREAFQLKQEKEREAAALKLKDVRAESVAKAERLVTVSASSQNNLVGKLYLLRYTKAKIMAFSEGNYEEKEIMDKEEVEEMEVGLTVTEKTAVDNQETINQEIESSRLRVVDLEGLLEVEKKSIAELQYEDQLDDNVKLSLKLEEAKRQVEDKTATILSRD</sequence>
<evidence type="ECO:0000313" key="3">
    <source>
        <dbReference type="Proteomes" id="UP000541444"/>
    </source>
</evidence>
<dbReference type="EMBL" id="JACGCM010000479">
    <property type="protein sequence ID" value="KAF6171522.1"/>
    <property type="molecule type" value="Genomic_DNA"/>
</dbReference>
<keyword evidence="3" id="KW-1185">Reference proteome</keyword>
<evidence type="ECO:0000256" key="1">
    <source>
        <dbReference type="SAM" id="Coils"/>
    </source>
</evidence>
<dbReference type="AlphaFoldDB" id="A0A7J7NX07"/>
<feature type="coiled-coil region" evidence="1">
    <location>
        <begin position="254"/>
        <end position="281"/>
    </location>
</feature>
<dbReference type="Proteomes" id="UP000541444">
    <property type="component" value="Unassembled WGS sequence"/>
</dbReference>
<keyword evidence="1" id="KW-0175">Coiled coil</keyword>
<comment type="caution">
    <text evidence="2">The sequence shown here is derived from an EMBL/GenBank/DDBJ whole genome shotgun (WGS) entry which is preliminary data.</text>
</comment>
<accession>A0A7J7NX07</accession>
<organism evidence="2 3">
    <name type="scientific">Kingdonia uniflora</name>
    <dbReference type="NCBI Taxonomy" id="39325"/>
    <lineage>
        <taxon>Eukaryota</taxon>
        <taxon>Viridiplantae</taxon>
        <taxon>Streptophyta</taxon>
        <taxon>Embryophyta</taxon>
        <taxon>Tracheophyta</taxon>
        <taxon>Spermatophyta</taxon>
        <taxon>Magnoliopsida</taxon>
        <taxon>Ranunculales</taxon>
        <taxon>Circaeasteraceae</taxon>
        <taxon>Kingdonia</taxon>
    </lineage>
</organism>